<evidence type="ECO:0000313" key="5">
    <source>
        <dbReference type="Proteomes" id="UP001064782"/>
    </source>
</evidence>
<dbReference type="GO" id="GO:0016772">
    <property type="term" value="F:transferase activity, transferring phosphorus-containing groups"/>
    <property type="evidence" value="ECO:0007669"/>
    <property type="project" value="InterPro"/>
</dbReference>
<dbReference type="InterPro" id="IPR036637">
    <property type="entry name" value="Phosphohistidine_dom_sf"/>
</dbReference>
<sequence length="528" mass="57155">MDCYNDPADDLTWTTSNFAEVIPGVQTPLSASMWSQTVDRSTRETMFRIGVITAAERDGALPPPLQSPVLRKFYGRVAVQVGIFTVIGDRLPGATGEGAVAAILGRTPEGMVYHPTRSRYPMVAVRVPYLAATMAGRIRRVNKTTKQWYLGECARIPELPLRDAFAAFRLAWKRFDQAVALQAMATLAVVQPLYEAVEAMIERTGVGDIGTFSGSGAPEVAGLIGSIWKASRGDVDVKEVQRDYGYHGPAEGELQSRTWREDPSPLFALVERYALLDADSDPEVADAVHRGRRATLTRELVRKYPLLKQPAIAAILWLAARRIPLRGAAKESLLMSFDVARAAARRIGACLAERGDIKSPDDVFFLTTDELLGRIPSNARHLVAERRAQRALYQTYPAPPSHWTGSPPEVENAEPPQESSSVQGIGVSPGVVVGSARVLTSPDFDDVEPGEILVATFTDPGWASVMFISAALVVDIGGALSHAAVVARELGLPCVVNTQNGTTHIRTGDEIRVDGGRGTVEILRRAGV</sequence>
<evidence type="ECO:0000313" key="3">
    <source>
        <dbReference type="EMBL" id="GLB82398.1"/>
    </source>
</evidence>
<dbReference type="PANTHER" id="PTHR43615:SF1">
    <property type="entry name" value="PPDK_N DOMAIN-CONTAINING PROTEIN"/>
    <property type="match status" value="1"/>
</dbReference>
<feature type="region of interest" description="Disordered" evidence="1">
    <location>
        <begin position="396"/>
        <end position="424"/>
    </location>
</feature>
<organism evidence="4 5">
    <name type="scientific">Mycobacterium kiyosense</name>
    <dbReference type="NCBI Taxonomy" id="2871094"/>
    <lineage>
        <taxon>Bacteria</taxon>
        <taxon>Bacillati</taxon>
        <taxon>Actinomycetota</taxon>
        <taxon>Actinomycetes</taxon>
        <taxon>Mycobacteriales</taxon>
        <taxon>Mycobacteriaceae</taxon>
        <taxon>Mycobacterium</taxon>
    </lineage>
</organism>
<feature type="domain" description="PEP-utilising enzyme mobile" evidence="2">
    <location>
        <begin position="448"/>
        <end position="518"/>
    </location>
</feature>
<evidence type="ECO:0000259" key="2">
    <source>
        <dbReference type="Pfam" id="PF00391"/>
    </source>
</evidence>
<keyword evidence="5" id="KW-1185">Reference proteome</keyword>
<dbReference type="InterPro" id="IPR008279">
    <property type="entry name" value="PEP-util_enz_mobile_dom"/>
</dbReference>
<dbReference type="PANTHER" id="PTHR43615">
    <property type="entry name" value="PHOSPHOENOLPYRUVATE SYNTHASE-RELATED"/>
    <property type="match status" value="1"/>
</dbReference>
<dbReference type="RefSeq" id="WP_264894090.1">
    <property type="nucleotide sequence ID" value="NZ_BRXE01000011.1"/>
</dbReference>
<accession>A0A9P3Q6G8</accession>
<gene>
    <name evidence="4" type="ORF">Mkiyose1413_25470</name>
    <name evidence="3" type="ORF">SRL2020028_16540</name>
</gene>
<name>A0A9P3Q6G8_9MYCO</name>
<comment type="caution">
    <text evidence="4">The sequence shown here is derived from an EMBL/GenBank/DDBJ whole genome shotgun (WGS) entry which is preliminary data.</text>
</comment>
<dbReference type="SUPFAM" id="SSF52009">
    <property type="entry name" value="Phosphohistidine domain"/>
    <property type="match status" value="1"/>
</dbReference>
<dbReference type="Pfam" id="PF00391">
    <property type="entry name" value="PEP-utilizers"/>
    <property type="match status" value="1"/>
</dbReference>
<evidence type="ECO:0000313" key="4">
    <source>
        <dbReference type="EMBL" id="GLD30664.1"/>
    </source>
</evidence>
<protein>
    <recommendedName>
        <fullName evidence="2">PEP-utilising enzyme mobile domain-containing protein</fullName>
    </recommendedName>
</protein>
<reference evidence="4" key="1">
    <citation type="submission" date="2022-08" db="EMBL/GenBank/DDBJ databases">
        <title>Mycobacterium kiyosense sp. nov., scotochromogenic slow-glowing species isolated from respiratory specimens.</title>
        <authorList>
            <person name="Fukano H."/>
            <person name="Kazumi Y."/>
            <person name="Sakagami N."/>
            <person name="Ato M."/>
            <person name="Mitarai S."/>
            <person name="Hoshino Y."/>
        </authorList>
    </citation>
    <scope>NUCLEOTIDE SEQUENCE</scope>
    <source>
        <strain evidence="4">1413</strain>
        <strain evidence="3">SRL2020-028</strain>
    </source>
</reference>
<dbReference type="EMBL" id="BRXE01000011">
    <property type="protein sequence ID" value="GLB82398.1"/>
    <property type="molecule type" value="Genomic_DNA"/>
</dbReference>
<proteinExistence type="predicted"/>
<dbReference type="AlphaFoldDB" id="A0A9P3Q6G8"/>
<dbReference type="Gene3D" id="3.50.30.10">
    <property type="entry name" value="Phosphohistidine domain"/>
    <property type="match status" value="1"/>
</dbReference>
<dbReference type="Proteomes" id="UP001165663">
    <property type="component" value="Unassembled WGS sequence"/>
</dbReference>
<dbReference type="Proteomes" id="UP001064782">
    <property type="component" value="Unassembled WGS sequence"/>
</dbReference>
<dbReference type="InterPro" id="IPR051549">
    <property type="entry name" value="PEP_Utilizing_Enz"/>
</dbReference>
<evidence type="ECO:0000256" key="1">
    <source>
        <dbReference type="SAM" id="MobiDB-lite"/>
    </source>
</evidence>
<dbReference type="EMBL" id="BRZI01000016">
    <property type="protein sequence ID" value="GLD30664.1"/>
    <property type="molecule type" value="Genomic_DNA"/>
</dbReference>